<sequence>MAILSMVTHPANMVMTIVPRAVAALSSFQRIQTFMLRPSLPPHREIWSEAYADTLSPRPRTQQGVGRGLAVHLCNVTIRHSKPLLSRVNIKVPVGALTIISGPTGSGKSTLMRAILGEVVPAEGSVAVSTRRIAYCAQRPWLPNGSIKEAIYGTTELYDAGHQEHESWYNKVTKACCLAHDFGSLTDGDQTQIGSRDDVLSGLDGDTEQTVFDNLFGARGLLRLSKTTVILVTNSDHVVILDHRGIRDQGPWGMLNIPSTLITKFSSGHQVQVDENLLSESFKNLSTQVQAKDEIKADLTRQSGDPALYGEPSSLLSLLRHS</sequence>
<feature type="domain" description="ABC transporter" evidence="3">
    <location>
        <begin position="69"/>
        <end position="268"/>
    </location>
</feature>
<organism evidence="4 5">
    <name type="scientific">Apiospora kogelbergensis</name>
    <dbReference type="NCBI Taxonomy" id="1337665"/>
    <lineage>
        <taxon>Eukaryota</taxon>
        <taxon>Fungi</taxon>
        <taxon>Dikarya</taxon>
        <taxon>Ascomycota</taxon>
        <taxon>Pezizomycotina</taxon>
        <taxon>Sordariomycetes</taxon>
        <taxon>Xylariomycetidae</taxon>
        <taxon>Amphisphaeriales</taxon>
        <taxon>Apiosporaceae</taxon>
        <taxon>Apiospora</taxon>
    </lineage>
</organism>
<dbReference type="Pfam" id="PF00005">
    <property type="entry name" value="ABC_tran"/>
    <property type="match status" value="1"/>
</dbReference>
<accession>A0AAW0R279</accession>
<dbReference type="InterPro" id="IPR003593">
    <property type="entry name" value="AAA+_ATPase"/>
</dbReference>
<dbReference type="PANTHER" id="PTHR24223">
    <property type="entry name" value="ATP-BINDING CASSETTE SUB-FAMILY C"/>
    <property type="match status" value="1"/>
</dbReference>
<dbReference type="GO" id="GO:0016020">
    <property type="term" value="C:membrane"/>
    <property type="evidence" value="ECO:0007669"/>
    <property type="project" value="TreeGrafter"/>
</dbReference>
<dbReference type="InterPro" id="IPR003439">
    <property type="entry name" value="ABC_transporter-like_ATP-bd"/>
</dbReference>
<dbReference type="AlphaFoldDB" id="A0AAW0R279"/>
<evidence type="ECO:0000313" key="5">
    <source>
        <dbReference type="Proteomes" id="UP001392437"/>
    </source>
</evidence>
<keyword evidence="2" id="KW-0067">ATP-binding</keyword>
<dbReference type="InterPro" id="IPR027417">
    <property type="entry name" value="P-loop_NTPase"/>
</dbReference>
<dbReference type="EMBL" id="JAQQWP010000004">
    <property type="protein sequence ID" value="KAK8121364.1"/>
    <property type="molecule type" value="Genomic_DNA"/>
</dbReference>
<name>A0AAW0R279_9PEZI</name>
<dbReference type="SUPFAM" id="SSF52540">
    <property type="entry name" value="P-loop containing nucleoside triphosphate hydrolases"/>
    <property type="match status" value="1"/>
</dbReference>
<proteinExistence type="predicted"/>
<dbReference type="InterPro" id="IPR050173">
    <property type="entry name" value="ABC_transporter_C-like"/>
</dbReference>
<keyword evidence="5" id="KW-1185">Reference proteome</keyword>
<evidence type="ECO:0000256" key="1">
    <source>
        <dbReference type="ARBA" id="ARBA00022741"/>
    </source>
</evidence>
<keyword evidence="1" id="KW-0547">Nucleotide-binding</keyword>
<reference evidence="4 5" key="1">
    <citation type="submission" date="2023-01" db="EMBL/GenBank/DDBJ databases">
        <title>Analysis of 21 Apiospora genomes using comparative genomics revels a genus with tremendous synthesis potential of carbohydrate active enzymes and secondary metabolites.</title>
        <authorList>
            <person name="Sorensen T."/>
        </authorList>
    </citation>
    <scope>NUCLEOTIDE SEQUENCE [LARGE SCALE GENOMIC DNA]</scope>
    <source>
        <strain evidence="4 5">CBS 117206</strain>
    </source>
</reference>
<dbReference type="GO" id="GO:0016887">
    <property type="term" value="F:ATP hydrolysis activity"/>
    <property type="evidence" value="ECO:0007669"/>
    <property type="project" value="InterPro"/>
</dbReference>
<gene>
    <name evidence="4" type="ORF">PG999_005484</name>
</gene>
<dbReference type="Gene3D" id="3.40.50.300">
    <property type="entry name" value="P-loop containing nucleotide triphosphate hydrolases"/>
    <property type="match status" value="1"/>
</dbReference>
<protein>
    <submittedName>
        <fullName evidence="4">ABC transporter</fullName>
    </submittedName>
</protein>
<dbReference type="GO" id="GO:0042626">
    <property type="term" value="F:ATPase-coupled transmembrane transporter activity"/>
    <property type="evidence" value="ECO:0007669"/>
    <property type="project" value="TreeGrafter"/>
</dbReference>
<dbReference type="Proteomes" id="UP001392437">
    <property type="component" value="Unassembled WGS sequence"/>
</dbReference>
<evidence type="ECO:0000256" key="2">
    <source>
        <dbReference type="ARBA" id="ARBA00022840"/>
    </source>
</evidence>
<evidence type="ECO:0000313" key="4">
    <source>
        <dbReference type="EMBL" id="KAK8121364.1"/>
    </source>
</evidence>
<comment type="caution">
    <text evidence="4">The sequence shown here is derived from an EMBL/GenBank/DDBJ whole genome shotgun (WGS) entry which is preliminary data.</text>
</comment>
<dbReference type="SMART" id="SM00382">
    <property type="entry name" value="AAA"/>
    <property type="match status" value="1"/>
</dbReference>
<dbReference type="PANTHER" id="PTHR24223:SF345">
    <property type="entry name" value="ABC MULTIDRUG TRANSPORTER (EUROFUNG)"/>
    <property type="match status" value="1"/>
</dbReference>
<dbReference type="GO" id="GO:0005524">
    <property type="term" value="F:ATP binding"/>
    <property type="evidence" value="ECO:0007669"/>
    <property type="project" value="UniProtKB-KW"/>
</dbReference>
<evidence type="ECO:0000259" key="3">
    <source>
        <dbReference type="PROSITE" id="PS50893"/>
    </source>
</evidence>
<dbReference type="PROSITE" id="PS50893">
    <property type="entry name" value="ABC_TRANSPORTER_2"/>
    <property type="match status" value="1"/>
</dbReference>